<reference evidence="2 3" key="1">
    <citation type="submission" date="2020-04" db="EMBL/GenBank/DDBJ databases">
        <title>Marinomonas sp. M1K-6 isolated from the deep seawater of the Mariana Trench.</title>
        <authorList>
            <person name="Li Y."/>
        </authorList>
    </citation>
    <scope>NUCLEOTIDE SEQUENCE [LARGE SCALE GENOMIC DNA]</scope>
    <source>
        <strain evidence="2 3">M1K-6</strain>
    </source>
</reference>
<name>A0A847QZL4_9GAMM</name>
<dbReference type="Gene3D" id="3.40.630.30">
    <property type="match status" value="1"/>
</dbReference>
<evidence type="ECO:0000259" key="1">
    <source>
        <dbReference type="PROSITE" id="PS51186"/>
    </source>
</evidence>
<feature type="domain" description="N-acetyltransferase" evidence="1">
    <location>
        <begin position="7"/>
        <end position="171"/>
    </location>
</feature>
<organism evidence="2 3">
    <name type="scientific">Marinomonas profundi</name>
    <dbReference type="NCBI Taxonomy" id="2726122"/>
    <lineage>
        <taxon>Bacteria</taxon>
        <taxon>Pseudomonadati</taxon>
        <taxon>Pseudomonadota</taxon>
        <taxon>Gammaproteobacteria</taxon>
        <taxon>Oceanospirillales</taxon>
        <taxon>Oceanospirillaceae</taxon>
        <taxon>Marinomonas</taxon>
    </lineage>
</organism>
<comment type="caution">
    <text evidence="2">The sequence shown here is derived from an EMBL/GenBank/DDBJ whole genome shotgun (WGS) entry which is preliminary data.</text>
</comment>
<dbReference type="GO" id="GO:0016747">
    <property type="term" value="F:acyltransferase activity, transferring groups other than amino-acyl groups"/>
    <property type="evidence" value="ECO:0007669"/>
    <property type="project" value="InterPro"/>
</dbReference>
<dbReference type="AlphaFoldDB" id="A0A847QZL4"/>
<dbReference type="RefSeq" id="WP_168822344.1">
    <property type="nucleotide sequence ID" value="NZ_CP073013.1"/>
</dbReference>
<accession>A0A847QZL4</accession>
<dbReference type="InterPro" id="IPR016181">
    <property type="entry name" value="Acyl_CoA_acyltransferase"/>
</dbReference>
<keyword evidence="2" id="KW-0808">Transferase</keyword>
<dbReference type="EMBL" id="JABAEK010000001">
    <property type="protein sequence ID" value="NLQ16375.1"/>
    <property type="molecule type" value="Genomic_DNA"/>
</dbReference>
<dbReference type="InterPro" id="IPR051531">
    <property type="entry name" value="N-acetyltransferase"/>
</dbReference>
<evidence type="ECO:0000313" key="3">
    <source>
        <dbReference type="Proteomes" id="UP000586067"/>
    </source>
</evidence>
<dbReference type="SUPFAM" id="SSF55729">
    <property type="entry name" value="Acyl-CoA N-acyltransferases (Nat)"/>
    <property type="match status" value="1"/>
</dbReference>
<protein>
    <submittedName>
        <fullName evidence="2">GNAT family N-acetyltransferase</fullName>
    </submittedName>
</protein>
<dbReference type="Pfam" id="PF13302">
    <property type="entry name" value="Acetyltransf_3"/>
    <property type="match status" value="1"/>
</dbReference>
<dbReference type="Proteomes" id="UP000586067">
    <property type="component" value="Unassembled WGS sequence"/>
</dbReference>
<dbReference type="PROSITE" id="PS51186">
    <property type="entry name" value="GNAT"/>
    <property type="match status" value="1"/>
</dbReference>
<proteinExistence type="predicted"/>
<evidence type="ECO:0000313" key="2">
    <source>
        <dbReference type="EMBL" id="NLQ16375.1"/>
    </source>
</evidence>
<dbReference type="InterPro" id="IPR000182">
    <property type="entry name" value="GNAT_dom"/>
</dbReference>
<gene>
    <name evidence="2" type="ORF">HGG82_01905</name>
</gene>
<keyword evidence="3" id="KW-1185">Reference proteome</keyword>
<dbReference type="PANTHER" id="PTHR43792">
    <property type="entry name" value="GNAT FAMILY, PUTATIVE (AFU_ORTHOLOGUE AFUA_3G00765)-RELATED-RELATED"/>
    <property type="match status" value="1"/>
</dbReference>
<sequence>MNRNNLVKIRPAREVDIESVLCFERRNRAWFALFLPSQALYTQDDKTHFSYLLKRKTRSLQYLLYQPPDVVVGRFSGQILDVKNRTLEVSYRVDQHYLNQGIARQALKYLLLVWASYGIKEVYAQVADHNKASIKVLLACGFELFEIQRNAIKLPSGIHDGWGFRWSVDSPLKPDNAPVC</sequence>